<sequence length="798" mass="90604">MAEERVIPPEAPRMTMYQLLHPTQSSIPSCIMFPPNAPHMEIKQGLMAILPDFRGLENENPYVHVRAFEEVIGSFYAQNVIETAKLRFFPFSLKDEAKGWLYTVKPRSIGSWGEMTQEFYKKFFPPHKERFKDTYNVCPTHGYDTWRLVSYFYEGLQSRDRQFIQVACGGGFLQKEPEDAMDYLDEIAENSNTWNGPSPLDSTDRNRICLTKEIEALKLKGSRGVNAVYREDPIEACRICQEIDHTTSACKSLSQFLNVPEEQVCAFNQYRPNNSSYSNNYNPNMRNHPYLSYKSENVLNPTGPRNFETSHTTSSSSRLPLEDVLYTFIQKQGEQNQRFDTMFTRIDEEMRETKSQVARLTEALSRTERGKLPSQTQPNPNNQTAKVVNTDKFEEVKSITILSSGKEIGKDAPKANEKSKETPAEKDASGIAKSNDIEKCPFPTPFPQALKLPKNLDVTSEILEHLHQVKVNLPLLHLIKQMPLYAKNKVSAIIQHKFPPKYKDPGCPTISCTIGDYNIERALLDLGANLADRSVRKPRGVVEDVLVKIENFYYPVDFIILDIEPTLHPSANIPIILGRPFLATANALINCRNGRMKITFGSMTVELKIFNVNLQQLVDEECEYVNFIEAAPQEEFNKNCFSNPFETLLVDSIVSNELKPVAKLFDSSLLDSLQILEEEQVIEAKNPPRSKKKSLLAYSDAPKLRLKKTPKGLPLASIEPHATTTVEVHSKESVDQEVEKAGEKTKFFERHKMKRKVLQDTRLSKKLLNSSKGVALHVARMKSARGNNYSFRGSRSGG</sequence>
<evidence type="ECO:0000259" key="2">
    <source>
        <dbReference type="Pfam" id="PF03732"/>
    </source>
</evidence>
<proteinExistence type="predicted"/>
<protein>
    <recommendedName>
        <fullName evidence="2">Retrotransposon gag domain-containing protein</fullName>
    </recommendedName>
</protein>
<feature type="region of interest" description="Disordered" evidence="1">
    <location>
        <begin position="407"/>
        <end position="437"/>
    </location>
</feature>
<name>A0A2N9IGV8_FAGSY</name>
<dbReference type="InterPro" id="IPR021109">
    <property type="entry name" value="Peptidase_aspartic_dom_sf"/>
</dbReference>
<feature type="domain" description="Retrotransposon gag" evidence="2">
    <location>
        <begin position="87"/>
        <end position="130"/>
    </location>
</feature>
<evidence type="ECO:0000256" key="1">
    <source>
        <dbReference type="SAM" id="MobiDB-lite"/>
    </source>
</evidence>
<reference evidence="3" key="1">
    <citation type="submission" date="2018-02" db="EMBL/GenBank/DDBJ databases">
        <authorList>
            <person name="Cohen D.B."/>
            <person name="Kent A.D."/>
        </authorList>
    </citation>
    <scope>NUCLEOTIDE SEQUENCE</scope>
</reference>
<dbReference type="Pfam" id="PF03732">
    <property type="entry name" value="Retrotrans_gag"/>
    <property type="match status" value="1"/>
</dbReference>
<dbReference type="PANTHER" id="PTHR33067">
    <property type="entry name" value="RNA-DIRECTED DNA POLYMERASE-RELATED"/>
    <property type="match status" value="1"/>
</dbReference>
<dbReference type="PANTHER" id="PTHR33067:SF32">
    <property type="entry name" value="ASPARTIC PEPTIDASE DDI1-TYPE DOMAIN-CONTAINING PROTEIN"/>
    <property type="match status" value="1"/>
</dbReference>
<dbReference type="Gene3D" id="2.40.70.10">
    <property type="entry name" value="Acid Proteases"/>
    <property type="match status" value="1"/>
</dbReference>
<dbReference type="InterPro" id="IPR005162">
    <property type="entry name" value="Retrotrans_gag_dom"/>
</dbReference>
<dbReference type="AlphaFoldDB" id="A0A2N9IGV8"/>
<dbReference type="CDD" id="cd00303">
    <property type="entry name" value="retropepsin_like"/>
    <property type="match status" value="1"/>
</dbReference>
<feature type="region of interest" description="Disordered" evidence="1">
    <location>
        <begin position="364"/>
        <end position="384"/>
    </location>
</feature>
<accession>A0A2N9IGV8</accession>
<evidence type="ECO:0000313" key="3">
    <source>
        <dbReference type="EMBL" id="SPD23474.1"/>
    </source>
</evidence>
<gene>
    <name evidence="3" type="ORF">FSB_LOCUS51356</name>
</gene>
<feature type="compositionally biased region" description="Polar residues" evidence="1">
    <location>
        <begin position="373"/>
        <end position="384"/>
    </location>
</feature>
<feature type="compositionally biased region" description="Basic and acidic residues" evidence="1">
    <location>
        <begin position="407"/>
        <end position="428"/>
    </location>
</feature>
<dbReference type="EMBL" id="OIVN01005657">
    <property type="protein sequence ID" value="SPD23474.1"/>
    <property type="molecule type" value="Genomic_DNA"/>
</dbReference>
<organism evidence="3">
    <name type="scientific">Fagus sylvatica</name>
    <name type="common">Beechnut</name>
    <dbReference type="NCBI Taxonomy" id="28930"/>
    <lineage>
        <taxon>Eukaryota</taxon>
        <taxon>Viridiplantae</taxon>
        <taxon>Streptophyta</taxon>
        <taxon>Embryophyta</taxon>
        <taxon>Tracheophyta</taxon>
        <taxon>Spermatophyta</taxon>
        <taxon>Magnoliopsida</taxon>
        <taxon>eudicotyledons</taxon>
        <taxon>Gunneridae</taxon>
        <taxon>Pentapetalae</taxon>
        <taxon>rosids</taxon>
        <taxon>fabids</taxon>
        <taxon>Fagales</taxon>
        <taxon>Fagaceae</taxon>
        <taxon>Fagus</taxon>
    </lineage>
</organism>